<organism evidence="1 2">
    <name type="scientific">Frankliniella fusca</name>
    <dbReference type="NCBI Taxonomy" id="407009"/>
    <lineage>
        <taxon>Eukaryota</taxon>
        <taxon>Metazoa</taxon>
        <taxon>Ecdysozoa</taxon>
        <taxon>Arthropoda</taxon>
        <taxon>Hexapoda</taxon>
        <taxon>Insecta</taxon>
        <taxon>Pterygota</taxon>
        <taxon>Neoptera</taxon>
        <taxon>Paraneoptera</taxon>
        <taxon>Thysanoptera</taxon>
        <taxon>Terebrantia</taxon>
        <taxon>Thripoidea</taxon>
        <taxon>Thripidae</taxon>
        <taxon>Frankliniella</taxon>
    </lineage>
</organism>
<evidence type="ECO:0000313" key="2">
    <source>
        <dbReference type="Proteomes" id="UP001219518"/>
    </source>
</evidence>
<comment type="caution">
    <text evidence="1">The sequence shown here is derived from an EMBL/GenBank/DDBJ whole genome shotgun (WGS) entry which is preliminary data.</text>
</comment>
<accession>A0AAE1LJK1</accession>
<reference evidence="1" key="1">
    <citation type="submission" date="2021-07" db="EMBL/GenBank/DDBJ databases">
        <authorList>
            <person name="Catto M.A."/>
            <person name="Jacobson A."/>
            <person name="Kennedy G."/>
            <person name="Labadie P."/>
            <person name="Hunt B.G."/>
            <person name="Srinivasan R."/>
        </authorList>
    </citation>
    <scope>NUCLEOTIDE SEQUENCE</scope>
    <source>
        <strain evidence="1">PL_HMW_Pooled</strain>
        <tissue evidence="1">Head</tissue>
    </source>
</reference>
<proteinExistence type="predicted"/>
<reference evidence="1" key="2">
    <citation type="journal article" date="2023" name="BMC Genomics">
        <title>Pest status, molecular evolution, and epigenetic factors derived from the genome assembly of Frankliniella fusca, a thysanopteran phytovirus vector.</title>
        <authorList>
            <person name="Catto M.A."/>
            <person name="Labadie P.E."/>
            <person name="Jacobson A.L."/>
            <person name="Kennedy G.G."/>
            <person name="Srinivasan R."/>
            <person name="Hunt B.G."/>
        </authorList>
    </citation>
    <scope>NUCLEOTIDE SEQUENCE</scope>
    <source>
        <strain evidence="1">PL_HMW_Pooled</strain>
    </source>
</reference>
<dbReference type="EMBL" id="JAHWGI010001099">
    <property type="protein sequence ID" value="KAK3922581.1"/>
    <property type="molecule type" value="Genomic_DNA"/>
</dbReference>
<dbReference type="AlphaFoldDB" id="A0AAE1LJK1"/>
<keyword evidence="2" id="KW-1185">Reference proteome</keyword>
<gene>
    <name evidence="1" type="ORF">KUF71_012038</name>
</gene>
<evidence type="ECO:0000313" key="1">
    <source>
        <dbReference type="EMBL" id="KAK3922581.1"/>
    </source>
</evidence>
<name>A0AAE1LJK1_9NEOP</name>
<dbReference type="Proteomes" id="UP001219518">
    <property type="component" value="Unassembled WGS sequence"/>
</dbReference>
<sequence>MSQLENVINLKQDLAELLNKVQHHSCQKGYCQVNKNSQRKCRFNFPKPLVEESFIKIDNANDIEFNSKRNDENLNKFNPYIILNWRANMDIAPVLSKTALVNYLEKYVSKSEPKSKSLVEILNEIANTNCKSVKSVIQKVFIKSCTQRDYSAQEVGHFIMSEKYVSSSRAFVNVFLPKNDEWVMIEDDNKKGLSIVEKYMQRSNYFDKKIENFLTCHCNGVPKGQA</sequence>
<protein>
    <submittedName>
        <fullName evidence="1">Ribonuclease</fullName>
    </submittedName>
</protein>